<dbReference type="AlphaFoldDB" id="A0A5J4UYD9"/>
<evidence type="ECO:0000256" key="1">
    <source>
        <dbReference type="SAM" id="MobiDB-lite"/>
    </source>
</evidence>
<accession>A0A5J4UYD9</accession>
<protein>
    <submittedName>
        <fullName evidence="2">Uncharacterized protein</fullName>
    </submittedName>
</protein>
<dbReference type="Proteomes" id="UP000324800">
    <property type="component" value="Unassembled WGS sequence"/>
</dbReference>
<feature type="region of interest" description="Disordered" evidence="1">
    <location>
        <begin position="79"/>
        <end position="140"/>
    </location>
</feature>
<feature type="compositionally biased region" description="Polar residues" evidence="1">
    <location>
        <begin position="85"/>
        <end position="97"/>
    </location>
</feature>
<name>A0A5J4UYD9_9EUKA</name>
<evidence type="ECO:0000313" key="3">
    <source>
        <dbReference type="Proteomes" id="UP000324800"/>
    </source>
</evidence>
<organism evidence="2 3">
    <name type="scientific">Streblomastix strix</name>
    <dbReference type="NCBI Taxonomy" id="222440"/>
    <lineage>
        <taxon>Eukaryota</taxon>
        <taxon>Metamonada</taxon>
        <taxon>Preaxostyla</taxon>
        <taxon>Oxymonadida</taxon>
        <taxon>Streblomastigidae</taxon>
        <taxon>Streblomastix</taxon>
    </lineage>
</organism>
<reference evidence="2 3" key="1">
    <citation type="submission" date="2019-03" db="EMBL/GenBank/DDBJ databases">
        <title>Single cell metagenomics reveals metabolic interactions within the superorganism composed of flagellate Streblomastix strix and complex community of Bacteroidetes bacteria on its surface.</title>
        <authorList>
            <person name="Treitli S.C."/>
            <person name="Kolisko M."/>
            <person name="Husnik F."/>
            <person name="Keeling P."/>
            <person name="Hampl V."/>
        </authorList>
    </citation>
    <scope>NUCLEOTIDE SEQUENCE [LARGE SCALE GENOMIC DNA]</scope>
    <source>
        <strain evidence="2">ST1C</strain>
    </source>
</reference>
<proteinExistence type="predicted"/>
<feature type="compositionally biased region" description="Low complexity" evidence="1">
    <location>
        <begin position="120"/>
        <end position="138"/>
    </location>
</feature>
<sequence>MQPKQVSDVYATSIKAVSFAEIALLAEINYFFQVQSRLKFFIDAYLVCRTAGILLKTIWLLKFELEFNSQYALINRRKPQKFSPAHQNTPNCRNSSNPRERKYRKPNKNHQAKNSREIQEQNQQQAVSSEESVNSENNGTDITLEKYDLLTDNDIDLFE</sequence>
<comment type="caution">
    <text evidence="2">The sequence shown here is derived from an EMBL/GenBank/DDBJ whole genome shotgun (WGS) entry which is preliminary data.</text>
</comment>
<dbReference type="EMBL" id="SNRW01011228">
    <property type="protein sequence ID" value="KAA6375438.1"/>
    <property type="molecule type" value="Genomic_DNA"/>
</dbReference>
<evidence type="ECO:0000313" key="2">
    <source>
        <dbReference type="EMBL" id="KAA6375438.1"/>
    </source>
</evidence>
<gene>
    <name evidence="2" type="ORF">EZS28_029033</name>
</gene>
<feature type="compositionally biased region" description="Basic residues" evidence="1">
    <location>
        <begin position="101"/>
        <end position="113"/>
    </location>
</feature>